<keyword evidence="6" id="KW-0239">DNA-directed DNA polymerase</keyword>
<dbReference type="Gene3D" id="3.90.1600.10">
    <property type="entry name" value="Palm domain of DNA polymerase"/>
    <property type="match status" value="1"/>
</dbReference>
<dbReference type="WBParaSite" id="GPLIN_001279100">
    <property type="protein sequence ID" value="GPLIN_001279100"/>
    <property type="gene ID" value="GPLIN_001279100"/>
</dbReference>
<reference evidence="11" key="2">
    <citation type="submission" date="2014-05" db="EMBL/GenBank/DDBJ databases">
        <title>The genome and life-stage specific transcriptomes of Globodera pallida elucidate key aspects of plant parasitism by a cyst nematode.</title>
        <authorList>
            <person name="Cotton J.A."/>
            <person name="Lilley C.J."/>
            <person name="Jones L.M."/>
            <person name="Kikuchi T."/>
            <person name="Reid A.J."/>
            <person name="Thorpe P."/>
            <person name="Tsai I.J."/>
            <person name="Beasley H."/>
            <person name="Blok V."/>
            <person name="Cock P.J.A."/>
            <person name="Van den Akker S.E."/>
            <person name="Holroyd N."/>
            <person name="Hunt M."/>
            <person name="Mantelin S."/>
            <person name="Naghra H."/>
            <person name="Pain A."/>
            <person name="Palomares-Rius J.E."/>
            <person name="Zarowiecki M."/>
            <person name="Berriman M."/>
            <person name="Jones J.T."/>
            <person name="Urwin P.E."/>
        </authorList>
    </citation>
    <scope>NUCLEOTIDE SEQUENCE [LARGE SCALE GENOMIC DNA]</scope>
    <source>
        <strain evidence="11">Lindley</strain>
    </source>
</reference>
<evidence type="ECO:0000256" key="6">
    <source>
        <dbReference type="ARBA" id="ARBA00022932"/>
    </source>
</evidence>
<dbReference type="GO" id="GO:0006260">
    <property type="term" value="P:DNA replication"/>
    <property type="evidence" value="ECO:0007669"/>
    <property type="project" value="UniProtKB-KW"/>
</dbReference>
<dbReference type="GO" id="GO:0000166">
    <property type="term" value="F:nucleotide binding"/>
    <property type="evidence" value="ECO:0007669"/>
    <property type="project" value="InterPro"/>
</dbReference>
<keyword evidence="11" id="KW-1185">Reference proteome</keyword>
<keyword evidence="3" id="KW-0808">Transferase</keyword>
<evidence type="ECO:0000256" key="4">
    <source>
        <dbReference type="ARBA" id="ARBA00022695"/>
    </source>
</evidence>
<comment type="catalytic activity">
    <reaction evidence="8">
        <text>DNA(n) + a 2'-deoxyribonucleoside 5'-triphosphate = DNA(n+1) + diphosphate</text>
        <dbReference type="Rhea" id="RHEA:22508"/>
        <dbReference type="Rhea" id="RHEA-COMP:17339"/>
        <dbReference type="Rhea" id="RHEA-COMP:17340"/>
        <dbReference type="ChEBI" id="CHEBI:33019"/>
        <dbReference type="ChEBI" id="CHEBI:61560"/>
        <dbReference type="ChEBI" id="CHEBI:173112"/>
        <dbReference type="EC" id="2.7.7.7"/>
    </reaction>
</comment>
<keyword evidence="7" id="KW-0238">DNA-binding</keyword>
<evidence type="ECO:0000256" key="7">
    <source>
        <dbReference type="ARBA" id="ARBA00023125"/>
    </source>
</evidence>
<protein>
    <recommendedName>
        <fullName evidence="2">DNA-directed DNA polymerase</fullName>
        <ecNumber evidence="2">2.7.7.7</ecNumber>
    </recommendedName>
</protein>
<dbReference type="InterPro" id="IPR004868">
    <property type="entry name" value="DNA-dir_DNA_pol_B_mt/vir"/>
</dbReference>
<dbReference type="SUPFAM" id="SSF56672">
    <property type="entry name" value="DNA/RNA polymerases"/>
    <property type="match status" value="1"/>
</dbReference>
<keyword evidence="4" id="KW-0548">Nucleotidyltransferase</keyword>
<dbReference type="AlphaFoldDB" id="A0A183CIT5"/>
<reference evidence="12" key="3">
    <citation type="submission" date="2016-06" db="UniProtKB">
        <authorList>
            <consortium name="WormBaseParasite"/>
        </authorList>
    </citation>
    <scope>IDENTIFICATION</scope>
</reference>
<feature type="region of interest" description="Disordered" evidence="9">
    <location>
        <begin position="316"/>
        <end position="336"/>
    </location>
</feature>
<comment type="similarity">
    <text evidence="1">Belongs to the DNA polymerase type-B family.</text>
</comment>
<organism evidence="11 12">
    <name type="scientific">Globodera pallida</name>
    <name type="common">Potato cyst nematode worm</name>
    <name type="synonym">Heterodera pallida</name>
    <dbReference type="NCBI Taxonomy" id="36090"/>
    <lineage>
        <taxon>Eukaryota</taxon>
        <taxon>Metazoa</taxon>
        <taxon>Ecdysozoa</taxon>
        <taxon>Nematoda</taxon>
        <taxon>Chromadorea</taxon>
        <taxon>Rhabditida</taxon>
        <taxon>Tylenchina</taxon>
        <taxon>Tylenchomorpha</taxon>
        <taxon>Tylenchoidea</taxon>
        <taxon>Heteroderidae</taxon>
        <taxon>Heteroderinae</taxon>
        <taxon>Globodera</taxon>
    </lineage>
</organism>
<dbReference type="GO" id="GO:0003887">
    <property type="term" value="F:DNA-directed DNA polymerase activity"/>
    <property type="evidence" value="ECO:0007669"/>
    <property type="project" value="UniProtKB-KW"/>
</dbReference>
<dbReference type="EC" id="2.7.7.7" evidence="2"/>
<evidence type="ECO:0000256" key="5">
    <source>
        <dbReference type="ARBA" id="ARBA00022705"/>
    </source>
</evidence>
<accession>A0A183CIT5</accession>
<evidence type="ECO:0000313" key="12">
    <source>
        <dbReference type="WBParaSite" id="GPLIN_001279100"/>
    </source>
</evidence>
<evidence type="ECO:0000256" key="2">
    <source>
        <dbReference type="ARBA" id="ARBA00012417"/>
    </source>
</evidence>
<evidence type="ECO:0000313" key="11">
    <source>
        <dbReference type="Proteomes" id="UP000050741"/>
    </source>
</evidence>
<evidence type="ECO:0000256" key="9">
    <source>
        <dbReference type="SAM" id="MobiDB-lite"/>
    </source>
</evidence>
<dbReference type="PANTHER" id="PTHR33568">
    <property type="entry name" value="DNA POLYMERASE"/>
    <property type="match status" value="1"/>
</dbReference>
<feature type="domain" description="DNA-directed DNA polymerase family B mitochondria/virus" evidence="10">
    <location>
        <begin position="4"/>
        <end position="279"/>
    </location>
</feature>
<sequence length="336" mass="39051">MDVIKDSVTIASIVMKIFRAKFLKERHIPIVPEGGFEKAENQSKIAVKYFEWLAYRDGVKVRHACNGGEVEFGRFKVDCVIGAQKKIVEFQECDVKEELKKNREMKRFFDSVPDKGPINPRDAYAGGRTMPFCLFAAASEKVEIAMFDIISLYPFVNYDTPYPVGIPKIIKNANYNVLWTCPEDVPYDGLLKVKVIPPKKLLYPLLSVHIDDMLLFPNCGICARRAKKEFVLAKDVKRKALELGYKVIGFYRAYHFEEFDSQLFKNYVRMFLKIKVQASGWPLDVKTEEEKRDFIDMYRAKYDIYLEYDNIRKNPEKGRRGDLAQHKNKRDHAEQG</sequence>
<dbReference type="GO" id="GO:0003677">
    <property type="term" value="F:DNA binding"/>
    <property type="evidence" value="ECO:0007669"/>
    <property type="project" value="UniProtKB-KW"/>
</dbReference>
<evidence type="ECO:0000259" key="10">
    <source>
        <dbReference type="Pfam" id="PF03175"/>
    </source>
</evidence>
<dbReference type="Pfam" id="PF03175">
    <property type="entry name" value="DNA_pol_B_2"/>
    <property type="match status" value="1"/>
</dbReference>
<reference evidence="11" key="1">
    <citation type="submission" date="2013-12" db="EMBL/GenBank/DDBJ databases">
        <authorList>
            <person name="Aslett M."/>
        </authorList>
    </citation>
    <scope>NUCLEOTIDE SEQUENCE [LARGE SCALE GENOMIC DNA]</scope>
    <source>
        <strain evidence="11">Lindley</strain>
    </source>
</reference>
<dbReference type="Proteomes" id="UP000050741">
    <property type="component" value="Unassembled WGS sequence"/>
</dbReference>
<dbReference type="InterPro" id="IPR023211">
    <property type="entry name" value="DNA_pol_palm_dom_sf"/>
</dbReference>
<dbReference type="InterPro" id="IPR043502">
    <property type="entry name" value="DNA/RNA_pol_sf"/>
</dbReference>
<evidence type="ECO:0000256" key="8">
    <source>
        <dbReference type="ARBA" id="ARBA00049244"/>
    </source>
</evidence>
<keyword evidence="5" id="KW-0235">DNA replication</keyword>
<evidence type="ECO:0000256" key="1">
    <source>
        <dbReference type="ARBA" id="ARBA00005755"/>
    </source>
</evidence>
<evidence type="ECO:0000256" key="3">
    <source>
        <dbReference type="ARBA" id="ARBA00022679"/>
    </source>
</evidence>
<dbReference type="PANTHER" id="PTHR33568:SF3">
    <property type="entry name" value="DNA-DIRECTED DNA POLYMERASE"/>
    <property type="match status" value="1"/>
</dbReference>
<proteinExistence type="inferred from homology"/>
<name>A0A183CIT5_GLOPA</name>